<dbReference type="OrthoDB" id="8650434at2"/>
<accession>A0A1H0YRB4</accession>
<dbReference type="PANTHER" id="PTHR40459:SF1">
    <property type="entry name" value="CONSERVED HYPOTHETICAL ALANINE AND LEUCINE RICH PROTEIN"/>
    <property type="match status" value="1"/>
</dbReference>
<proteinExistence type="predicted"/>
<dbReference type="Proteomes" id="UP000182690">
    <property type="component" value="Unassembled WGS sequence"/>
</dbReference>
<dbReference type="InterPro" id="IPR036291">
    <property type="entry name" value="NAD(P)-bd_dom_sf"/>
</dbReference>
<evidence type="ECO:0000313" key="2">
    <source>
        <dbReference type="EMBL" id="SDQ17628.1"/>
    </source>
</evidence>
<dbReference type="PANTHER" id="PTHR40459">
    <property type="entry name" value="CONSERVED HYPOTHETICAL ALANINE AND LEUCINE RICH PROTEIN"/>
    <property type="match status" value="1"/>
</dbReference>
<dbReference type="STRING" id="1079994.SAMN04488565_1115"/>
<dbReference type="InterPro" id="IPR018931">
    <property type="entry name" value="DUF2520"/>
</dbReference>
<protein>
    <submittedName>
        <fullName evidence="2">Predicted oxidoreductase, contains short-chain dehydrogenase (SDR) and DUF2520 domains</fullName>
    </submittedName>
</protein>
<dbReference type="Pfam" id="PF10728">
    <property type="entry name" value="DUF2520"/>
    <property type="match status" value="1"/>
</dbReference>
<dbReference type="AlphaFoldDB" id="A0A1H0YRB4"/>
<dbReference type="Gene3D" id="1.10.1040.20">
    <property type="entry name" value="ProC-like, C-terminal domain"/>
    <property type="match status" value="1"/>
</dbReference>
<evidence type="ECO:0000259" key="1">
    <source>
        <dbReference type="Pfam" id="PF10728"/>
    </source>
</evidence>
<name>A0A1H0YRB4_9MICO</name>
<gene>
    <name evidence="2" type="ORF">SAMN04488565_1115</name>
</gene>
<sequence length="241" mass="24159">MRMQIVGAGRMGRAIDRALRDAGADVLPIGGRGADGAGADLVLLAVPDAAIPDAAARVAPGPIVGHLSGITSLGAVGARESCSLHPLLSAADDAARFDGAWAAVDGSTAAALDAATGVAARLGMRTFRVRDEDRAAYHASASIAANFLVVLEATAERIAATAGVPREALAPLARGALANWERLGPTAALTGPVVRGDLATIELQREALVERDAASAALYDAMVEASRALIGSRGATAEGVG</sequence>
<organism evidence="2 3">
    <name type="scientific">Leucobacter chromiiresistens</name>
    <dbReference type="NCBI Taxonomy" id="1079994"/>
    <lineage>
        <taxon>Bacteria</taxon>
        <taxon>Bacillati</taxon>
        <taxon>Actinomycetota</taxon>
        <taxon>Actinomycetes</taxon>
        <taxon>Micrococcales</taxon>
        <taxon>Microbacteriaceae</taxon>
        <taxon>Leucobacter</taxon>
    </lineage>
</organism>
<dbReference type="InterPro" id="IPR008927">
    <property type="entry name" value="6-PGluconate_DH-like_C_sf"/>
</dbReference>
<dbReference type="InterPro" id="IPR037108">
    <property type="entry name" value="TM1727-like_C_sf"/>
</dbReference>
<dbReference type="Gene3D" id="3.40.50.720">
    <property type="entry name" value="NAD(P)-binding Rossmann-like Domain"/>
    <property type="match status" value="1"/>
</dbReference>
<dbReference type="EMBL" id="FNKB01000001">
    <property type="protein sequence ID" value="SDQ17628.1"/>
    <property type="molecule type" value="Genomic_DNA"/>
</dbReference>
<dbReference type="SUPFAM" id="SSF51735">
    <property type="entry name" value="NAD(P)-binding Rossmann-fold domains"/>
    <property type="match status" value="1"/>
</dbReference>
<dbReference type="eggNOG" id="COG5495">
    <property type="taxonomic scope" value="Bacteria"/>
</dbReference>
<reference evidence="2 3" key="1">
    <citation type="submission" date="2016-10" db="EMBL/GenBank/DDBJ databases">
        <authorList>
            <person name="de Groot N.N."/>
        </authorList>
    </citation>
    <scope>NUCLEOTIDE SEQUENCE [LARGE SCALE GENOMIC DNA]</scope>
    <source>
        <strain evidence="2 3">DSM 22788</strain>
    </source>
</reference>
<feature type="domain" description="DUF2520" evidence="1">
    <location>
        <begin position="102"/>
        <end position="224"/>
    </location>
</feature>
<dbReference type="SUPFAM" id="SSF48179">
    <property type="entry name" value="6-phosphogluconate dehydrogenase C-terminal domain-like"/>
    <property type="match status" value="1"/>
</dbReference>
<evidence type="ECO:0000313" key="3">
    <source>
        <dbReference type="Proteomes" id="UP000182690"/>
    </source>
</evidence>